<dbReference type="AlphaFoldDB" id="A0A6J6DQ73"/>
<protein>
    <submittedName>
        <fullName evidence="1">Unannotated protein</fullName>
    </submittedName>
</protein>
<sequence>MGSSSRAIVSGRHSATIEGDFVVFLIGARANRFWRLDRVIPIVKAFRHMQRELARHPELGCLGAENRLGRTILSVQYWRSYEHLERFARDETLPHLEPWRRFNRTVAKTGDIGIYHETFLVKADQYEAIYVDMPPTLLARAVGFSPIAAKGNSSRRRLGLDESNEPFVPVT</sequence>
<evidence type="ECO:0000313" key="1">
    <source>
        <dbReference type="EMBL" id="CAB4565005.1"/>
    </source>
</evidence>
<name>A0A6J6DQ73_9ZZZZ</name>
<organism evidence="1">
    <name type="scientific">freshwater metagenome</name>
    <dbReference type="NCBI Taxonomy" id="449393"/>
    <lineage>
        <taxon>unclassified sequences</taxon>
        <taxon>metagenomes</taxon>
        <taxon>ecological metagenomes</taxon>
    </lineage>
</organism>
<reference evidence="1" key="1">
    <citation type="submission" date="2020-05" db="EMBL/GenBank/DDBJ databases">
        <authorList>
            <person name="Chiriac C."/>
            <person name="Salcher M."/>
            <person name="Ghai R."/>
            <person name="Kavagutti S V."/>
        </authorList>
    </citation>
    <scope>NUCLEOTIDE SEQUENCE</scope>
</reference>
<proteinExistence type="predicted"/>
<accession>A0A6J6DQ73</accession>
<dbReference type="InterPro" id="IPR025444">
    <property type="entry name" value="Monooxy_af470"/>
</dbReference>
<dbReference type="Pfam" id="PF13826">
    <property type="entry name" value="Monooxy_af470-like"/>
    <property type="match status" value="1"/>
</dbReference>
<gene>
    <name evidence="1" type="ORF">UFOPK1493_02029</name>
</gene>
<dbReference type="EMBL" id="CAEZSR010000073">
    <property type="protein sequence ID" value="CAB4565005.1"/>
    <property type="molecule type" value="Genomic_DNA"/>
</dbReference>